<dbReference type="Pfam" id="PF11752">
    <property type="entry name" value="DUF3309"/>
    <property type="match status" value="1"/>
</dbReference>
<keyword evidence="1" id="KW-0812">Transmembrane</keyword>
<evidence type="ECO:0000313" key="3">
    <source>
        <dbReference type="Proteomes" id="UP001597128"/>
    </source>
</evidence>
<dbReference type="RefSeq" id="WP_379057478.1">
    <property type="nucleotide sequence ID" value="NZ_JBHTKB010000002.1"/>
</dbReference>
<organism evidence="2 3">
    <name type="scientific">Methylophilus luteus</name>
    <dbReference type="NCBI Taxonomy" id="640108"/>
    <lineage>
        <taxon>Bacteria</taxon>
        <taxon>Pseudomonadati</taxon>
        <taxon>Pseudomonadota</taxon>
        <taxon>Betaproteobacteria</taxon>
        <taxon>Nitrosomonadales</taxon>
        <taxon>Methylophilaceae</taxon>
        <taxon>Methylophilus</taxon>
    </lineage>
</organism>
<dbReference type="EMBL" id="JBHTKB010000002">
    <property type="protein sequence ID" value="MFD0913970.1"/>
    <property type="molecule type" value="Genomic_DNA"/>
</dbReference>
<dbReference type="InterPro" id="IPR021738">
    <property type="entry name" value="DUF3309"/>
</dbReference>
<comment type="caution">
    <text evidence="2">The sequence shown here is derived from an EMBL/GenBank/DDBJ whole genome shotgun (WGS) entry which is preliminary data.</text>
</comment>
<keyword evidence="1" id="KW-1133">Transmembrane helix</keyword>
<proteinExistence type="predicted"/>
<reference evidence="3" key="1">
    <citation type="journal article" date="2019" name="Int. J. Syst. Evol. Microbiol.">
        <title>The Global Catalogue of Microorganisms (GCM) 10K type strain sequencing project: providing services to taxonomists for standard genome sequencing and annotation.</title>
        <authorList>
            <consortium name="The Broad Institute Genomics Platform"/>
            <consortium name="The Broad Institute Genome Sequencing Center for Infectious Disease"/>
            <person name="Wu L."/>
            <person name="Ma J."/>
        </authorList>
    </citation>
    <scope>NUCLEOTIDE SEQUENCE [LARGE SCALE GENOMIC DNA]</scope>
    <source>
        <strain evidence="3">CCUG 58412</strain>
    </source>
</reference>
<protein>
    <submittedName>
        <fullName evidence="2">DUF3309 family protein</fullName>
    </submittedName>
</protein>
<accession>A0ABW3FAJ5</accession>
<keyword evidence="1" id="KW-0472">Membrane</keyword>
<keyword evidence="3" id="KW-1185">Reference proteome</keyword>
<name>A0ABW3FAJ5_9PROT</name>
<evidence type="ECO:0000256" key="1">
    <source>
        <dbReference type="SAM" id="Phobius"/>
    </source>
</evidence>
<dbReference type="Proteomes" id="UP001597128">
    <property type="component" value="Unassembled WGS sequence"/>
</dbReference>
<feature type="transmembrane region" description="Helical" evidence="1">
    <location>
        <begin position="36"/>
        <end position="54"/>
    </location>
</feature>
<sequence>MLSTLLIVFVVLAAISAVRTLPYNIHWGEYHSNKSVMGVVIAVVIVLAFTAGFIEV</sequence>
<evidence type="ECO:0000313" key="2">
    <source>
        <dbReference type="EMBL" id="MFD0913970.1"/>
    </source>
</evidence>
<gene>
    <name evidence="2" type="ORF">ACFQ1Z_10460</name>
</gene>